<dbReference type="InterPro" id="IPR033121">
    <property type="entry name" value="PEPTIDASE_A1"/>
</dbReference>
<dbReference type="GO" id="GO:0006508">
    <property type="term" value="P:proteolysis"/>
    <property type="evidence" value="ECO:0007669"/>
    <property type="project" value="UniProtKB-KW"/>
</dbReference>
<gene>
    <name evidence="8" type="ORF">TTHERM_00061560</name>
</gene>
<evidence type="ECO:0000256" key="3">
    <source>
        <dbReference type="ARBA" id="ARBA00022750"/>
    </source>
</evidence>
<protein>
    <submittedName>
        <fullName evidence="8">Eukaryotic aspartyl protease</fullName>
    </submittedName>
</protein>
<dbReference type="Pfam" id="PF00026">
    <property type="entry name" value="Asp"/>
    <property type="match status" value="1"/>
</dbReference>
<dbReference type="AlphaFoldDB" id="I7LTX0"/>
<dbReference type="GO" id="GO:0004190">
    <property type="term" value="F:aspartic-type endopeptidase activity"/>
    <property type="evidence" value="ECO:0007669"/>
    <property type="project" value="UniProtKB-KW"/>
</dbReference>
<sequence>MKKKLNKMNINKAIIFFFLTFILVNSAKKKNIVYKSNSKDIYELRMQRINQNNTINVGQIVTSIASCDSYHRNVFHNSTWSTLMCFERDLSYQISASTAKPKQKNQEFLNLEININSPWSWIAGFDCMECSQELDSYTYQSLSQVQCEEKCEISKVNKLSKFNPFKINQNQELSKNGGKKAAITTQDSGIYGIFLNYMISFIAYNPNRNITIKDTVKEKLSFGSYNALEDLTTVKKLKVLHAQKLSNIQQIAGQGSIGLGRLDIEFDSKNIEPETHFLKQLIESVDVEEQGDMVFGIYINRQNKEIQDFALTLGGYNAEYSSEVDIEKYFVDLRINKKKSNYQYILPLNSINVLGESFQFTEAYITLSSSFLIIPFEILTKIVSYMNSNYSMGCSIVDKKYLMVFCTDIVPRVFNDKEVNFQFDNLAISIPFKDFLHVCKHDKIALFNQDISQSVSNQCILNIASSPDNKVILGEVFLNKRYTIFDIQNNRIGFLPPQTVNFFSDENEKRAFVDLLMKIVTFIFIAGIVALYFMNTIWKILKSFLNYLGKLIDIQKLPATNKYSSTQNQQFQQISQTEGIEIQNNSLNYSFDNKFNVSDKNHPVVVPANVIPSFKLHPQKRKIFETKIQKPQNNPNNQQQKEQNNLIDDNSPKLENIDLL</sequence>
<feature type="transmembrane region" description="Helical" evidence="6">
    <location>
        <begin position="515"/>
        <end position="534"/>
    </location>
</feature>
<organism evidence="8 9">
    <name type="scientific">Tetrahymena thermophila (strain SB210)</name>
    <dbReference type="NCBI Taxonomy" id="312017"/>
    <lineage>
        <taxon>Eukaryota</taxon>
        <taxon>Sar</taxon>
        <taxon>Alveolata</taxon>
        <taxon>Ciliophora</taxon>
        <taxon>Intramacronucleata</taxon>
        <taxon>Oligohymenophorea</taxon>
        <taxon>Hymenostomatida</taxon>
        <taxon>Tetrahymenina</taxon>
        <taxon>Tetrahymenidae</taxon>
        <taxon>Tetrahymena</taxon>
    </lineage>
</organism>
<evidence type="ECO:0000256" key="4">
    <source>
        <dbReference type="ARBA" id="ARBA00022801"/>
    </source>
</evidence>
<dbReference type="InterPro" id="IPR001461">
    <property type="entry name" value="Aspartic_peptidase_A1"/>
</dbReference>
<dbReference type="PANTHER" id="PTHR47966:SF51">
    <property type="entry name" value="BETA-SITE APP-CLEAVING ENZYME, ISOFORM A-RELATED"/>
    <property type="match status" value="1"/>
</dbReference>
<dbReference type="eggNOG" id="KOG2265">
    <property type="taxonomic scope" value="Eukaryota"/>
</dbReference>
<dbReference type="InParanoid" id="I7LTX0"/>
<evidence type="ECO:0000313" key="8">
    <source>
        <dbReference type="EMBL" id="EAR87445.3"/>
    </source>
</evidence>
<dbReference type="Proteomes" id="UP000009168">
    <property type="component" value="Unassembled WGS sequence"/>
</dbReference>
<name>I7LTX0_TETTS</name>
<feature type="compositionally biased region" description="Low complexity" evidence="5">
    <location>
        <begin position="630"/>
        <end position="645"/>
    </location>
</feature>
<evidence type="ECO:0000313" key="9">
    <source>
        <dbReference type="Proteomes" id="UP000009168"/>
    </source>
</evidence>
<keyword evidence="2 8" id="KW-0645">Protease</keyword>
<feature type="domain" description="Peptidase A1" evidence="7">
    <location>
        <begin position="92"/>
        <end position="495"/>
    </location>
</feature>
<dbReference type="STRING" id="312017.I7LTX0"/>
<dbReference type="SUPFAM" id="SSF50630">
    <property type="entry name" value="Acid proteases"/>
    <property type="match status" value="1"/>
</dbReference>
<dbReference type="InterPro" id="IPR021109">
    <property type="entry name" value="Peptidase_aspartic_dom_sf"/>
</dbReference>
<accession>I7LTX0</accession>
<reference evidence="9" key="1">
    <citation type="journal article" date="2006" name="PLoS Biol.">
        <title>Macronuclear genome sequence of the ciliate Tetrahymena thermophila, a model eukaryote.</title>
        <authorList>
            <person name="Eisen J.A."/>
            <person name="Coyne R.S."/>
            <person name="Wu M."/>
            <person name="Wu D."/>
            <person name="Thiagarajan M."/>
            <person name="Wortman J.R."/>
            <person name="Badger J.H."/>
            <person name="Ren Q."/>
            <person name="Amedeo P."/>
            <person name="Jones K.M."/>
            <person name="Tallon L.J."/>
            <person name="Delcher A.L."/>
            <person name="Salzberg S.L."/>
            <person name="Silva J.C."/>
            <person name="Haas B.J."/>
            <person name="Majoros W.H."/>
            <person name="Farzad M."/>
            <person name="Carlton J.M."/>
            <person name="Smith R.K. Jr."/>
            <person name="Garg J."/>
            <person name="Pearlman R.E."/>
            <person name="Karrer K.M."/>
            <person name="Sun L."/>
            <person name="Manning G."/>
            <person name="Elde N.C."/>
            <person name="Turkewitz A.P."/>
            <person name="Asai D.J."/>
            <person name="Wilkes D.E."/>
            <person name="Wang Y."/>
            <person name="Cai H."/>
            <person name="Collins K."/>
            <person name="Stewart B.A."/>
            <person name="Lee S.R."/>
            <person name="Wilamowska K."/>
            <person name="Weinberg Z."/>
            <person name="Ruzzo W.L."/>
            <person name="Wloga D."/>
            <person name="Gaertig J."/>
            <person name="Frankel J."/>
            <person name="Tsao C.-C."/>
            <person name="Gorovsky M.A."/>
            <person name="Keeling P.J."/>
            <person name="Waller R.F."/>
            <person name="Patron N.J."/>
            <person name="Cherry J.M."/>
            <person name="Stover N.A."/>
            <person name="Krieger C.J."/>
            <person name="del Toro C."/>
            <person name="Ryder H.F."/>
            <person name="Williamson S.C."/>
            <person name="Barbeau R.A."/>
            <person name="Hamilton E.P."/>
            <person name="Orias E."/>
        </authorList>
    </citation>
    <scope>NUCLEOTIDE SEQUENCE [LARGE SCALE GENOMIC DNA]</scope>
    <source>
        <strain evidence="9">SB210</strain>
    </source>
</reference>
<feature type="region of interest" description="Disordered" evidence="5">
    <location>
        <begin position="630"/>
        <end position="651"/>
    </location>
</feature>
<dbReference type="Gene3D" id="2.40.70.10">
    <property type="entry name" value="Acid Proteases"/>
    <property type="match status" value="2"/>
</dbReference>
<evidence type="ECO:0000259" key="7">
    <source>
        <dbReference type="PROSITE" id="PS51767"/>
    </source>
</evidence>
<proteinExistence type="inferred from homology"/>
<dbReference type="GeneID" id="7841869"/>
<dbReference type="OrthoDB" id="15189at2759"/>
<comment type="similarity">
    <text evidence="1">Belongs to the peptidase A1 family.</text>
</comment>
<evidence type="ECO:0000256" key="6">
    <source>
        <dbReference type="SAM" id="Phobius"/>
    </source>
</evidence>
<keyword evidence="9" id="KW-1185">Reference proteome</keyword>
<keyword evidence="3" id="KW-0064">Aspartyl protease</keyword>
<keyword evidence="6" id="KW-0472">Membrane</keyword>
<evidence type="ECO:0000256" key="2">
    <source>
        <dbReference type="ARBA" id="ARBA00022670"/>
    </source>
</evidence>
<dbReference type="RefSeq" id="XP_001007690.3">
    <property type="nucleotide sequence ID" value="XM_001007690.3"/>
</dbReference>
<keyword evidence="6" id="KW-0812">Transmembrane</keyword>
<keyword evidence="4" id="KW-0378">Hydrolase</keyword>
<dbReference type="PANTHER" id="PTHR47966">
    <property type="entry name" value="BETA-SITE APP-CLEAVING ENZYME, ISOFORM A-RELATED"/>
    <property type="match status" value="1"/>
</dbReference>
<dbReference type="KEGG" id="tet:TTHERM_00061560"/>
<dbReference type="PROSITE" id="PS51767">
    <property type="entry name" value="PEPTIDASE_A1"/>
    <property type="match status" value="1"/>
</dbReference>
<dbReference type="EMBL" id="GG662853">
    <property type="protein sequence ID" value="EAR87445.3"/>
    <property type="molecule type" value="Genomic_DNA"/>
</dbReference>
<evidence type="ECO:0000256" key="1">
    <source>
        <dbReference type="ARBA" id="ARBA00007447"/>
    </source>
</evidence>
<evidence type="ECO:0000256" key="5">
    <source>
        <dbReference type="SAM" id="MobiDB-lite"/>
    </source>
</evidence>
<keyword evidence="6" id="KW-1133">Transmembrane helix</keyword>